<proteinExistence type="predicted"/>
<dbReference type="RefSeq" id="WP_336351286.1">
    <property type="nucleotide sequence ID" value="NZ_JAZAQL010000003.1"/>
</dbReference>
<accession>A0ABD5VFX9</accession>
<evidence type="ECO:0000259" key="2">
    <source>
        <dbReference type="Pfam" id="PF24042"/>
    </source>
</evidence>
<feature type="domain" description="DUF7351" evidence="2">
    <location>
        <begin position="121"/>
        <end position="322"/>
    </location>
</feature>
<sequence length="326" mass="36053">MNPNERATQHPDVDSDRTLSKAALAAVGDETRLRILEALYLARDTDRHPDVRPTPFSELRKRVGMADGSQFNYHLKQLVGPFVTQTEDGYVLRRAGERIVTAVLAGEYADAVVYDAEPIPTPCAICGGDVVLDYNVEPYLDYLVVRCTNCEGVMSGTGRPPGMLSLTDAMPPIGMQTRDPIETYLATFSFVGNQFRTIVDGVCPHCAGRMTAEPQVCDDHDPGDGTVCESCQTIFFVWYRHRCAVCGFSPRIFLDRHFVVHPTVTAFYHDHGYDPFGPEWLRVATETIAAQTVVTEDPFELEVQLEIDDDALTVTLDGNGDVLSVT</sequence>
<dbReference type="EMBL" id="JBHSXN010000003">
    <property type="protein sequence ID" value="MFC6954334.1"/>
    <property type="molecule type" value="Genomic_DNA"/>
</dbReference>
<dbReference type="Proteomes" id="UP001596395">
    <property type="component" value="Unassembled WGS sequence"/>
</dbReference>
<dbReference type="CDD" id="cd00090">
    <property type="entry name" value="HTH_ARSR"/>
    <property type="match status" value="1"/>
</dbReference>
<dbReference type="InterPro" id="IPR011991">
    <property type="entry name" value="ArsR-like_HTH"/>
</dbReference>
<feature type="domain" description="DUF7347" evidence="1">
    <location>
        <begin position="21"/>
        <end position="103"/>
    </location>
</feature>
<protein>
    <submittedName>
        <fullName evidence="3">Winged helix-turn-helix domain-containing protein</fullName>
    </submittedName>
</protein>
<keyword evidence="4" id="KW-1185">Reference proteome</keyword>
<comment type="caution">
    <text evidence="3">The sequence shown here is derived from an EMBL/GenBank/DDBJ whole genome shotgun (WGS) entry which is preliminary data.</text>
</comment>
<dbReference type="AlphaFoldDB" id="A0ABD5VFX9"/>
<dbReference type="InterPro" id="IPR036388">
    <property type="entry name" value="WH-like_DNA-bd_sf"/>
</dbReference>
<evidence type="ECO:0000313" key="3">
    <source>
        <dbReference type="EMBL" id="MFC6954334.1"/>
    </source>
</evidence>
<reference evidence="3 4" key="1">
    <citation type="journal article" date="2019" name="Int. J. Syst. Evol. Microbiol.">
        <title>The Global Catalogue of Microorganisms (GCM) 10K type strain sequencing project: providing services to taxonomists for standard genome sequencing and annotation.</title>
        <authorList>
            <consortium name="The Broad Institute Genomics Platform"/>
            <consortium name="The Broad Institute Genome Sequencing Center for Infectious Disease"/>
            <person name="Wu L."/>
            <person name="Ma J."/>
        </authorList>
    </citation>
    <scope>NUCLEOTIDE SEQUENCE [LARGE SCALE GENOMIC DNA]</scope>
    <source>
        <strain evidence="3 4">GX26</strain>
    </source>
</reference>
<evidence type="ECO:0000259" key="1">
    <source>
        <dbReference type="Pfam" id="PF24038"/>
    </source>
</evidence>
<gene>
    <name evidence="3" type="ORF">ACFQGB_15835</name>
</gene>
<name>A0ABD5VFX9_9EURY</name>
<evidence type="ECO:0000313" key="4">
    <source>
        <dbReference type="Proteomes" id="UP001596395"/>
    </source>
</evidence>
<dbReference type="InterPro" id="IPR055771">
    <property type="entry name" value="DUF7347"/>
</dbReference>
<dbReference type="Gene3D" id="1.10.10.10">
    <property type="entry name" value="Winged helix-like DNA-binding domain superfamily/Winged helix DNA-binding domain"/>
    <property type="match status" value="1"/>
</dbReference>
<organism evidence="3 4">
    <name type="scientific">Halorubellus litoreus</name>
    <dbReference type="NCBI Taxonomy" id="755308"/>
    <lineage>
        <taxon>Archaea</taxon>
        <taxon>Methanobacteriati</taxon>
        <taxon>Methanobacteriota</taxon>
        <taxon>Stenosarchaea group</taxon>
        <taxon>Halobacteria</taxon>
        <taxon>Halobacteriales</taxon>
        <taxon>Halorubellaceae</taxon>
        <taxon>Halorubellus</taxon>
    </lineage>
</organism>
<dbReference type="Pfam" id="PF24038">
    <property type="entry name" value="DUF7347"/>
    <property type="match status" value="1"/>
</dbReference>
<dbReference type="InterPro" id="IPR055775">
    <property type="entry name" value="DUF7351"/>
</dbReference>
<dbReference type="Pfam" id="PF24042">
    <property type="entry name" value="DUF7351"/>
    <property type="match status" value="1"/>
</dbReference>